<sequence>MVCGHGGGDTLVGFVAEFSRWPSARVPGQVFWCQREVEDARMKLKSLGPVWVFSGHKLRRLNGVPDAAGPRGFVDAAHWL</sequence>
<evidence type="ECO:0000313" key="1">
    <source>
        <dbReference type="EMBL" id="KAK3851035.1"/>
    </source>
</evidence>
<reference evidence="1" key="1">
    <citation type="submission" date="2023-10" db="EMBL/GenBank/DDBJ databases">
        <title>Genome assemblies of two species of porcelain crab, Petrolisthes cinctipes and Petrolisthes manimaculis (Anomura: Porcellanidae).</title>
        <authorList>
            <person name="Angst P."/>
        </authorList>
    </citation>
    <scope>NUCLEOTIDE SEQUENCE</scope>
    <source>
        <strain evidence="1">PB745_01</strain>
        <tissue evidence="1">Gill</tissue>
    </source>
</reference>
<dbReference type="Proteomes" id="UP001286313">
    <property type="component" value="Unassembled WGS sequence"/>
</dbReference>
<name>A0AAE1BLK0_PETCI</name>
<evidence type="ECO:0000313" key="2">
    <source>
        <dbReference type="Proteomes" id="UP001286313"/>
    </source>
</evidence>
<comment type="caution">
    <text evidence="1">The sequence shown here is derived from an EMBL/GenBank/DDBJ whole genome shotgun (WGS) entry which is preliminary data.</text>
</comment>
<gene>
    <name evidence="1" type="ORF">Pcinc_042282</name>
</gene>
<keyword evidence="2" id="KW-1185">Reference proteome</keyword>
<proteinExistence type="predicted"/>
<organism evidence="1 2">
    <name type="scientific">Petrolisthes cinctipes</name>
    <name type="common">Flat porcelain crab</name>
    <dbReference type="NCBI Taxonomy" id="88211"/>
    <lineage>
        <taxon>Eukaryota</taxon>
        <taxon>Metazoa</taxon>
        <taxon>Ecdysozoa</taxon>
        <taxon>Arthropoda</taxon>
        <taxon>Crustacea</taxon>
        <taxon>Multicrustacea</taxon>
        <taxon>Malacostraca</taxon>
        <taxon>Eumalacostraca</taxon>
        <taxon>Eucarida</taxon>
        <taxon>Decapoda</taxon>
        <taxon>Pleocyemata</taxon>
        <taxon>Anomura</taxon>
        <taxon>Galatheoidea</taxon>
        <taxon>Porcellanidae</taxon>
        <taxon>Petrolisthes</taxon>
    </lineage>
</organism>
<protein>
    <submittedName>
        <fullName evidence="1">Uncharacterized protein</fullName>
    </submittedName>
</protein>
<accession>A0AAE1BLK0</accession>
<dbReference type="AlphaFoldDB" id="A0AAE1BLK0"/>
<dbReference type="EMBL" id="JAWQEG010008072">
    <property type="protein sequence ID" value="KAK3851035.1"/>
    <property type="molecule type" value="Genomic_DNA"/>
</dbReference>